<evidence type="ECO:0000256" key="5">
    <source>
        <dbReference type="SAM" id="MobiDB-lite"/>
    </source>
</evidence>
<dbReference type="InterPro" id="IPR036291">
    <property type="entry name" value="NAD(P)-bd_dom_sf"/>
</dbReference>
<dbReference type="InterPro" id="IPR036736">
    <property type="entry name" value="ACP-like_sf"/>
</dbReference>
<dbReference type="InterPro" id="IPR025110">
    <property type="entry name" value="AMP-bd_C"/>
</dbReference>
<dbReference type="InterPro" id="IPR010080">
    <property type="entry name" value="Thioester_reductase-like_dom"/>
</dbReference>
<dbReference type="InterPro" id="IPR020806">
    <property type="entry name" value="PKS_PP-bd"/>
</dbReference>
<dbReference type="CDD" id="cd05235">
    <property type="entry name" value="SDR_e1"/>
    <property type="match status" value="1"/>
</dbReference>
<comment type="cofactor">
    <cofactor evidence="1">
        <name>pantetheine 4'-phosphate</name>
        <dbReference type="ChEBI" id="CHEBI:47942"/>
    </cofactor>
</comment>
<dbReference type="InterPro" id="IPR006162">
    <property type="entry name" value="Ppantetheine_attach_site"/>
</dbReference>
<sequence length="1515" mass="158381">MTDNTGTTGGALPPKTAAGAGEAAPMSFEQESIWLNDQLQQDGAGRYVESWAHRLRGPLDESAVRAALDGIVARHEPLRTALVLDGGRPVQRVAPAAPAPLTVREVAAPHLADAVRAAVSGPLPADRPPLLRATLLKVAADDAVLAVALHHAAIDGWSLRLLDEEFSELYTAAVEGRPHRLAALPVTFTAWARERRAAAAAEPGVVERALDHWRTALADAPEESAFPLDRPRPAVPDHRGGLLEFTVPPALAEELRGACRALRATPFTLFGAALTALVARLGGQEDVVLGTPVTQRDRLELEPLVACLSDLLPLRARIRRGQTFRELVRESAGAVRGAMAHRQAPHSLLVAELAGERVPGRFPLFQVVFTVDDAAAPGLRLPGVAAERLYAHNGTAKFDVFLELVPLGRGGGYRGLLEYASGVLDASTAERLAGRFLTLLADAVRAPDTPVADLALLPADERRLVEQESPRGGALGPVPPPHAHVRAADAARRHPGALAVLDGERSLTYAALDAAADRLAGRLAGLGLRGRRVGVRMARSAEAVVALLAVLRAGAACVPLDPALPAARLALVARDSGMAALLTTRATPPPAHTEAAADPEAWAAGLRLLYAEDALGPDGPAPDVLPPAGAAGPAAPAHPATAGEDWAYVVYTSGSTGRPKGVAMPHRSLAALLDWQVRQSAAGAGSRTLQFAPIGFDVAFQEVFATLAVGGTLVVADDGTRADPDRLLDLVGRHAVDRIFLPYVALQQLAEHTAATGRSAASLREVITAGEQLYVTPAVRAFFSAACPGARLENQYGPSETHVVTRHPLTGDPAGWPERPPIGRPVPGSTVRVLDERMRPCPVGVAGQICVSGDSVAAGYLSADGADRFTPDPFAPGTGALLYRTGDVGRWRSDGTLQFLGRDDDQVKIRGYRVEPGEAEAALKGVAGVADAVVLAADGRLAGYYTAADAADPGVERIRAALRARLPHYLVPAALVRVDRLPLTATGKTDRAALRTLHGAAAAGPPPARQGGTPASGTAKDEPAVRGPADRGLADGRLAQVWAEVLGAGPAEPGRTFFAAGGDSLLAVRLSVRLRTELGLDVRPADVLAAPTLEGLTALLTARGGPAASAAALPVETLADDVRPAPPLPRAHGPGAGGPGADGPVRHVLLTGATGFLGAFLLHELLERTDDAVRVHCLVRTSGGRPAGPEGDKRLRAALERYGLWDESRAHRILAVPGDLARPLLGLRPGRFERLARTVDLVVHAGAEVNLAFDYARLRAANVGGTAEVLRLAAAYRTVPVHHVSTVGVFPAAGPPTGPVGPDHPLGEVGRLRNGYAESKWMAERLVEQARRRGLPVSVYRPSRISGSSATGVCQGSDFLWLLLKGCVQAGAAPGDYVSEFDLVPVDHVAGAVAALALAPGGAGRTYHVASGRPELFGAYVEELRRLGYRMRDVPLDVWRRTVEGLPGNAAYPLLGLVPRSGTDIPADAAFPRFDPARTLRALAGTPVAPARVDRELFGACVRAFVREGFLPPPG</sequence>
<dbReference type="GO" id="GO:0016874">
    <property type="term" value="F:ligase activity"/>
    <property type="evidence" value="ECO:0007669"/>
    <property type="project" value="UniProtKB-KW"/>
</dbReference>
<dbReference type="Pfam" id="PF07993">
    <property type="entry name" value="NAD_binding_4"/>
    <property type="match status" value="1"/>
</dbReference>
<dbReference type="InterPro" id="IPR010071">
    <property type="entry name" value="AA_adenyl_dom"/>
</dbReference>
<dbReference type="InterPro" id="IPR009081">
    <property type="entry name" value="PP-bd_ACP"/>
</dbReference>
<evidence type="ECO:0000256" key="3">
    <source>
        <dbReference type="ARBA" id="ARBA00022553"/>
    </source>
</evidence>
<dbReference type="CDD" id="cd19531">
    <property type="entry name" value="LCL_NRPS-like"/>
    <property type="match status" value="1"/>
</dbReference>
<dbReference type="InterPro" id="IPR042099">
    <property type="entry name" value="ANL_N_sf"/>
</dbReference>
<proteinExistence type="predicted"/>
<dbReference type="NCBIfam" id="TIGR01733">
    <property type="entry name" value="AA-adenyl-dom"/>
    <property type="match status" value="1"/>
</dbReference>
<dbReference type="Gene3D" id="3.30.559.30">
    <property type="entry name" value="Nonribosomal peptide synthetase, condensation domain"/>
    <property type="match status" value="1"/>
</dbReference>
<dbReference type="SMART" id="SM00823">
    <property type="entry name" value="PKS_PP"/>
    <property type="match status" value="1"/>
</dbReference>
<evidence type="ECO:0000313" key="7">
    <source>
        <dbReference type="EMBL" id="PRH76620.1"/>
    </source>
</evidence>
<dbReference type="GO" id="GO:0044550">
    <property type="term" value="P:secondary metabolite biosynthetic process"/>
    <property type="evidence" value="ECO:0007669"/>
    <property type="project" value="TreeGrafter"/>
</dbReference>
<protein>
    <recommendedName>
        <fullName evidence="6">Carrier domain-containing protein</fullName>
    </recommendedName>
</protein>
<dbReference type="Gene3D" id="3.40.50.12780">
    <property type="entry name" value="N-terminal domain of ligase-like"/>
    <property type="match status" value="1"/>
</dbReference>
<reference evidence="7 8" key="1">
    <citation type="submission" date="2018-03" db="EMBL/GenBank/DDBJ databases">
        <title>Novel Streptomyces sp. from soil.</title>
        <authorList>
            <person name="Tan G.Y.A."/>
            <person name="Lee Z.Y."/>
        </authorList>
    </citation>
    <scope>NUCLEOTIDE SEQUENCE [LARGE SCALE GENOMIC DNA]</scope>
    <source>
        <strain evidence="7 8">ST5x</strain>
    </source>
</reference>
<evidence type="ECO:0000313" key="8">
    <source>
        <dbReference type="Proteomes" id="UP000239322"/>
    </source>
</evidence>
<dbReference type="SUPFAM" id="SSF56801">
    <property type="entry name" value="Acetyl-CoA synthetase-like"/>
    <property type="match status" value="1"/>
</dbReference>
<dbReference type="EMBL" id="PVLV01000465">
    <property type="protein sequence ID" value="PRH76620.1"/>
    <property type="molecule type" value="Genomic_DNA"/>
</dbReference>
<dbReference type="GO" id="GO:0017000">
    <property type="term" value="P:antibiotic biosynthetic process"/>
    <property type="evidence" value="ECO:0007669"/>
    <property type="project" value="UniProtKB-ARBA"/>
</dbReference>
<dbReference type="GO" id="GO:0008610">
    <property type="term" value="P:lipid biosynthetic process"/>
    <property type="evidence" value="ECO:0007669"/>
    <property type="project" value="UniProtKB-ARBA"/>
</dbReference>
<dbReference type="GO" id="GO:0005737">
    <property type="term" value="C:cytoplasm"/>
    <property type="evidence" value="ECO:0007669"/>
    <property type="project" value="TreeGrafter"/>
</dbReference>
<dbReference type="PROSITE" id="PS00012">
    <property type="entry name" value="PHOSPHOPANTETHEINE"/>
    <property type="match status" value="1"/>
</dbReference>
<dbReference type="Gene3D" id="1.10.1200.10">
    <property type="entry name" value="ACP-like"/>
    <property type="match status" value="1"/>
</dbReference>
<keyword evidence="2" id="KW-0596">Phosphopantetheine</keyword>
<feature type="compositionally biased region" description="Basic and acidic residues" evidence="5">
    <location>
        <begin position="1019"/>
        <end position="1031"/>
    </location>
</feature>
<keyword evidence="3" id="KW-0597">Phosphoprotein</keyword>
<dbReference type="GO" id="GO:0043041">
    <property type="term" value="P:amino acid activation for nonribosomal peptide biosynthetic process"/>
    <property type="evidence" value="ECO:0007669"/>
    <property type="project" value="TreeGrafter"/>
</dbReference>
<evidence type="ECO:0000259" key="6">
    <source>
        <dbReference type="PROSITE" id="PS50075"/>
    </source>
</evidence>
<evidence type="ECO:0000256" key="4">
    <source>
        <dbReference type="ARBA" id="ARBA00022598"/>
    </source>
</evidence>
<dbReference type="Gene3D" id="3.30.300.30">
    <property type="match status" value="1"/>
</dbReference>
<dbReference type="PROSITE" id="PS00455">
    <property type="entry name" value="AMP_BINDING"/>
    <property type="match status" value="1"/>
</dbReference>
<dbReference type="NCBIfam" id="TIGR01746">
    <property type="entry name" value="Thioester-redct"/>
    <property type="match status" value="1"/>
</dbReference>
<dbReference type="PANTHER" id="PTHR45527:SF1">
    <property type="entry name" value="FATTY ACID SYNTHASE"/>
    <property type="match status" value="1"/>
</dbReference>
<organism evidence="7 8">
    <name type="scientific">Streptomyces solincola</name>
    <dbReference type="NCBI Taxonomy" id="2100817"/>
    <lineage>
        <taxon>Bacteria</taxon>
        <taxon>Bacillati</taxon>
        <taxon>Actinomycetota</taxon>
        <taxon>Actinomycetes</taxon>
        <taxon>Kitasatosporales</taxon>
        <taxon>Streptomycetaceae</taxon>
        <taxon>Streptomyces</taxon>
    </lineage>
</organism>
<dbReference type="GO" id="GO:0031177">
    <property type="term" value="F:phosphopantetheine binding"/>
    <property type="evidence" value="ECO:0007669"/>
    <property type="project" value="InterPro"/>
</dbReference>
<dbReference type="InterPro" id="IPR020845">
    <property type="entry name" value="AMP-binding_CS"/>
</dbReference>
<dbReference type="Pfam" id="PF00668">
    <property type="entry name" value="Condensation"/>
    <property type="match status" value="1"/>
</dbReference>
<accession>A0A2S9PQD0</accession>
<dbReference type="InterPro" id="IPR013120">
    <property type="entry name" value="FAR_NAD-bd"/>
</dbReference>
<keyword evidence="8" id="KW-1185">Reference proteome</keyword>
<dbReference type="SUPFAM" id="SSF47336">
    <property type="entry name" value="ACP-like"/>
    <property type="match status" value="1"/>
</dbReference>
<dbReference type="InterPro" id="IPR001242">
    <property type="entry name" value="Condensation_dom"/>
</dbReference>
<dbReference type="Pfam" id="PF00501">
    <property type="entry name" value="AMP-binding"/>
    <property type="match status" value="1"/>
</dbReference>
<dbReference type="InterPro" id="IPR000873">
    <property type="entry name" value="AMP-dep_synth/lig_dom"/>
</dbReference>
<evidence type="ECO:0000256" key="2">
    <source>
        <dbReference type="ARBA" id="ARBA00022450"/>
    </source>
</evidence>
<dbReference type="Gene3D" id="3.40.50.720">
    <property type="entry name" value="NAD(P)-binding Rossmann-like Domain"/>
    <property type="match status" value="1"/>
</dbReference>
<keyword evidence="4" id="KW-0436">Ligase</keyword>
<name>A0A2S9PQD0_9ACTN</name>
<dbReference type="Pfam" id="PF00550">
    <property type="entry name" value="PP-binding"/>
    <property type="match status" value="1"/>
</dbReference>
<dbReference type="Gene3D" id="3.30.559.10">
    <property type="entry name" value="Chloramphenicol acetyltransferase-like domain"/>
    <property type="match status" value="1"/>
</dbReference>
<feature type="compositionally biased region" description="Low complexity" evidence="5">
    <location>
        <begin position="999"/>
        <end position="1015"/>
    </location>
</feature>
<dbReference type="InterPro" id="IPR023213">
    <property type="entry name" value="CAT-like_dom_sf"/>
</dbReference>
<dbReference type="RefSeq" id="WP_105871096.1">
    <property type="nucleotide sequence ID" value="NZ_PVLV01000465.1"/>
</dbReference>
<dbReference type="InterPro" id="IPR045851">
    <property type="entry name" value="AMP-bd_C_sf"/>
</dbReference>
<feature type="domain" description="Carrier" evidence="6">
    <location>
        <begin position="1029"/>
        <end position="1104"/>
    </location>
</feature>
<feature type="region of interest" description="Disordered" evidence="5">
    <location>
        <begin position="1121"/>
        <end position="1143"/>
    </location>
</feature>
<dbReference type="Pfam" id="PF13193">
    <property type="entry name" value="AMP-binding_C"/>
    <property type="match status" value="1"/>
</dbReference>
<dbReference type="Proteomes" id="UP000239322">
    <property type="component" value="Unassembled WGS sequence"/>
</dbReference>
<evidence type="ECO:0000256" key="1">
    <source>
        <dbReference type="ARBA" id="ARBA00001957"/>
    </source>
</evidence>
<comment type="caution">
    <text evidence="7">The sequence shown here is derived from an EMBL/GenBank/DDBJ whole genome shotgun (WGS) entry which is preliminary data.</text>
</comment>
<dbReference type="SUPFAM" id="SSF51735">
    <property type="entry name" value="NAD(P)-binding Rossmann-fold domains"/>
    <property type="match status" value="1"/>
</dbReference>
<dbReference type="OrthoDB" id="2472181at2"/>
<dbReference type="PANTHER" id="PTHR45527">
    <property type="entry name" value="NONRIBOSOMAL PEPTIDE SYNTHETASE"/>
    <property type="match status" value="1"/>
</dbReference>
<dbReference type="SUPFAM" id="SSF52777">
    <property type="entry name" value="CoA-dependent acyltransferases"/>
    <property type="match status" value="2"/>
</dbReference>
<feature type="region of interest" description="Disordered" evidence="5">
    <location>
        <begin position="999"/>
        <end position="1031"/>
    </location>
</feature>
<feature type="region of interest" description="Disordered" evidence="5">
    <location>
        <begin position="1"/>
        <end position="24"/>
    </location>
</feature>
<dbReference type="PROSITE" id="PS50075">
    <property type="entry name" value="CARRIER"/>
    <property type="match status" value="1"/>
</dbReference>
<gene>
    <name evidence="7" type="ORF">C6N75_24635</name>
</gene>